<gene>
    <name evidence="1" type="ORF">NM208_g9806</name>
</gene>
<organism evidence="1 2">
    <name type="scientific">Fusarium decemcellulare</name>
    <dbReference type="NCBI Taxonomy" id="57161"/>
    <lineage>
        <taxon>Eukaryota</taxon>
        <taxon>Fungi</taxon>
        <taxon>Dikarya</taxon>
        <taxon>Ascomycota</taxon>
        <taxon>Pezizomycotina</taxon>
        <taxon>Sordariomycetes</taxon>
        <taxon>Hypocreomycetidae</taxon>
        <taxon>Hypocreales</taxon>
        <taxon>Nectriaceae</taxon>
        <taxon>Fusarium</taxon>
        <taxon>Fusarium decemcellulare species complex</taxon>
    </lineage>
</organism>
<comment type="caution">
    <text evidence="1">The sequence shown here is derived from an EMBL/GenBank/DDBJ whole genome shotgun (WGS) entry which is preliminary data.</text>
</comment>
<protein>
    <submittedName>
        <fullName evidence="1">Uncharacterized protein</fullName>
    </submittedName>
</protein>
<sequence length="395" mass="43860">MHSVTTEAYTVAIWLKDWLVAEQPVPGMFSRLLTHLPLVIQPQKRCDPSLKPFESVSEGDLSGRKTSQQEDKLVSTFLLSIIEFWDLILRQPPIPLKLGPDNAASGERVGVSRTTPDTEAGSDVLDSDAAENVTIASKGDETSDGLPNTSTDSPSKRAEDASESNGPSRFTQAELLECAQCPIPLASLFLREQLDNLREWKARFADEDLDRLAQDPSAIGRSVLECLVNIAKALICECYETRRESHNLCNIETKIQGLTGRVKELIRESEDKDTVMTDDVDCTDDDASAWTDTTAGEGGTLLMKLTDEIKRLKWLSSLARAEFAEIGSYQRNSTRVGRWVTENGTGNLAESIDAIRCAEYFCRRNLDVTRTTENSDTVNWDLQAQLLKFTGPKMH</sequence>
<accession>A0ACC1S0B8</accession>
<dbReference type="EMBL" id="JANRMS010001300">
    <property type="protein sequence ID" value="KAJ3529334.1"/>
    <property type="molecule type" value="Genomic_DNA"/>
</dbReference>
<dbReference type="Proteomes" id="UP001148629">
    <property type="component" value="Unassembled WGS sequence"/>
</dbReference>
<proteinExistence type="predicted"/>
<keyword evidence="2" id="KW-1185">Reference proteome</keyword>
<reference evidence="1" key="1">
    <citation type="submission" date="2022-08" db="EMBL/GenBank/DDBJ databases">
        <title>Genome Sequence of Fusarium decemcellulare.</title>
        <authorList>
            <person name="Buettner E."/>
        </authorList>
    </citation>
    <scope>NUCLEOTIDE SEQUENCE</scope>
    <source>
        <strain evidence="1">Babe19</strain>
    </source>
</reference>
<evidence type="ECO:0000313" key="2">
    <source>
        <dbReference type="Proteomes" id="UP001148629"/>
    </source>
</evidence>
<name>A0ACC1S0B8_9HYPO</name>
<evidence type="ECO:0000313" key="1">
    <source>
        <dbReference type="EMBL" id="KAJ3529334.1"/>
    </source>
</evidence>